<dbReference type="Gramene" id="HORVU.MOREX.r2.4HG0330870.1">
    <property type="protein sequence ID" value="HORVU.MOREX.r2.4HG0330870.1"/>
    <property type="gene ID" value="HORVU.MOREX.r2.4HG0330870"/>
</dbReference>
<evidence type="ECO:0000256" key="3">
    <source>
        <dbReference type="SAM" id="Coils"/>
    </source>
</evidence>
<evidence type="ECO:0000313" key="6">
    <source>
        <dbReference type="Proteomes" id="UP000011116"/>
    </source>
</evidence>
<dbReference type="EnsemblPlants" id="HORVU.MOREX.r3.4HG0397670.1">
    <property type="protein sequence ID" value="HORVU.MOREX.r3.4HG0397670.1"/>
    <property type="gene ID" value="HORVU.MOREX.r3.4HG0397670"/>
</dbReference>
<gene>
    <name evidence="5" type="primary">LOC123450713</name>
</gene>
<dbReference type="GO" id="GO:0005829">
    <property type="term" value="C:cytosol"/>
    <property type="evidence" value="ECO:0000318"/>
    <property type="project" value="GO_Central"/>
</dbReference>
<comment type="similarity">
    <text evidence="1">Belongs to the WEB family.</text>
</comment>
<sequence>MAEIDTRPLESVQSALNLFEQRSDHSRFSSPDRNEQEIDVVAKELATCKLQLEAKESENKQANMKLEALRKTMQDLSEKYDQACLDAHRRITELEADNVAITTRQSQAAAECEALRDELDVAVGELDAVRRANAYVLGEVESMETRRILERESARDGLMRVLELNEAVLESAVAAIKAEEERSVYFQEVTLQMFSSDKNLEAIRKHKEAMEGMEGELLAKTVEVECLRSELLQLKELYVSSSEGVMVPASATVQHADGEAVANPADAVLSCDDDHVDVNAGKSDNGKGSQEPGGEVADLVNGCPEVAEAYLDSELPREECRNIQSGDGNTNVATSADAVEVRAGQRRRVRFMPESPMEDFKSVNSECCKFMDAGIGMSESQAATRGSEPEAAGAGFVSEIVEVNSKEADGDGELYTKDQVVDVDRLGDGYVLVAKKADGGALKDEKLDAAQAEISDLRFSLEEAVRRAELAEEAKAALERELREEIQTKQRTPRQRAPGEDGRLRRVESTPAAPSWRRPTPSQAPAGGKKGGGRPPASPGCLTLGKALNMKYK</sequence>
<dbReference type="PANTHER" id="PTHR32054">
    <property type="entry name" value="HEAVY CHAIN, PUTATIVE, EXPRESSED-RELATED-RELATED"/>
    <property type="match status" value="1"/>
</dbReference>
<dbReference type="AlphaFoldDB" id="A0A8I7B7I2"/>
<evidence type="ECO:0000256" key="2">
    <source>
        <dbReference type="ARBA" id="ARBA00023054"/>
    </source>
</evidence>
<reference evidence="5" key="2">
    <citation type="submission" date="2020-10" db="EMBL/GenBank/DDBJ databases">
        <authorList>
            <person name="Scholz U."/>
            <person name="Mascher M."/>
            <person name="Fiebig A."/>
        </authorList>
    </citation>
    <scope>NUCLEOTIDE SEQUENCE [LARGE SCALE GENOMIC DNA]</scope>
    <source>
        <strain evidence="5">cv. Morex</strain>
    </source>
</reference>
<dbReference type="Proteomes" id="UP000011116">
    <property type="component" value="Chromosome 4H"/>
</dbReference>
<feature type="region of interest" description="Disordered" evidence="4">
    <location>
        <begin position="277"/>
        <end position="296"/>
    </location>
</feature>
<reference evidence="6" key="1">
    <citation type="journal article" date="2012" name="Nature">
        <title>A physical, genetic and functional sequence assembly of the barley genome.</title>
        <authorList>
            <consortium name="The International Barley Genome Sequencing Consortium"/>
            <person name="Mayer K.F."/>
            <person name="Waugh R."/>
            <person name="Brown J.W."/>
            <person name="Schulman A."/>
            <person name="Langridge P."/>
            <person name="Platzer M."/>
            <person name="Fincher G.B."/>
            <person name="Muehlbauer G.J."/>
            <person name="Sato K."/>
            <person name="Close T.J."/>
            <person name="Wise R.P."/>
            <person name="Stein N."/>
        </authorList>
    </citation>
    <scope>NUCLEOTIDE SEQUENCE [LARGE SCALE GENOMIC DNA]</scope>
    <source>
        <strain evidence="6">cv. Morex</strain>
    </source>
</reference>
<feature type="coiled-coil region" evidence="3">
    <location>
        <begin position="45"/>
        <end position="86"/>
    </location>
</feature>
<reference evidence="5" key="3">
    <citation type="submission" date="2022-01" db="UniProtKB">
        <authorList>
            <consortium name="EnsemblPlants"/>
        </authorList>
    </citation>
    <scope>IDENTIFICATION</scope>
    <source>
        <strain evidence="5">subsp. vulgare</strain>
    </source>
</reference>
<dbReference type="Gramene" id="HORVU.MOREX.r3.4HG0397670.1">
    <property type="protein sequence ID" value="HORVU.MOREX.r3.4HG0397670.1"/>
    <property type="gene ID" value="HORVU.MOREX.r3.4HG0397670"/>
</dbReference>
<dbReference type="GO" id="GO:0009904">
    <property type="term" value="P:chloroplast accumulation movement"/>
    <property type="evidence" value="ECO:0000318"/>
    <property type="project" value="GO_Central"/>
</dbReference>
<feature type="region of interest" description="Disordered" evidence="4">
    <location>
        <begin position="483"/>
        <end position="553"/>
    </location>
</feature>
<dbReference type="GeneID" id="123450713"/>
<dbReference type="KEGG" id="hvg:123450713"/>
<dbReference type="PANTHER" id="PTHR32054:SF17">
    <property type="entry name" value="EXPRESSED PROTEIN"/>
    <property type="match status" value="1"/>
</dbReference>
<keyword evidence="2 3" id="KW-0175">Coiled coil</keyword>
<keyword evidence="6" id="KW-1185">Reference proteome</keyword>
<dbReference type="RefSeq" id="XP_044983770.1">
    <property type="nucleotide sequence ID" value="XM_045127835.1"/>
</dbReference>
<dbReference type="OrthoDB" id="673185at2759"/>
<name>A0A8I7B7I2_HORVV</name>
<protein>
    <submittedName>
        <fullName evidence="5">Uncharacterized protein</fullName>
    </submittedName>
</protein>
<evidence type="ECO:0000256" key="1">
    <source>
        <dbReference type="ARBA" id="ARBA00005485"/>
    </source>
</evidence>
<organism evidence="5 6">
    <name type="scientific">Hordeum vulgare subsp. vulgare</name>
    <name type="common">Domesticated barley</name>
    <dbReference type="NCBI Taxonomy" id="112509"/>
    <lineage>
        <taxon>Eukaryota</taxon>
        <taxon>Viridiplantae</taxon>
        <taxon>Streptophyta</taxon>
        <taxon>Embryophyta</taxon>
        <taxon>Tracheophyta</taxon>
        <taxon>Spermatophyta</taxon>
        <taxon>Magnoliopsida</taxon>
        <taxon>Liliopsida</taxon>
        <taxon>Poales</taxon>
        <taxon>Poaceae</taxon>
        <taxon>BOP clade</taxon>
        <taxon>Pooideae</taxon>
        <taxon>Triticodae</taxon>
        <taxon>Triticeae</taxon>
        <taxon>Hordeinae</taxon>
        <taxon>Hordeum</taxon>
    </lineage>
</organism>
<evidence type="ECO:0000313" key="5">
    <source>
        <dbReference type="EnsemblPlants" id="HORVU.MOREX.r3.4HG0397670.1"/>
    </source>
</evidence>
<proteinExistence type="inferred from homology"/>
<feature type="compositionally biased region" description="Basic and acidic residues" evidence="4">
    <location>
        <begin position="497"/>
        <end position="508"/>
    </location>
</feature>
<accession>A0A8I7B7I2</accession>
<evidence type="ECO:0000256" key="4">
    <source>
        <dbReference type="SAM" id="MobiDB-lite"/>
    </source>
</evidence>
<dbReference type="GO" id="GO:0009903">
    <property type="term" value="P:chloroplast avoidance movement"/>
    <property type="evidence" value="ECO:0000318"/>
    <property type="project" value="GO_Central"/>
</dbReference>
<dbReference type="SMR" id="A0A8I7B7I2"/>